<comment type="caution">
    <text evidence="1">The sequence shown here is derived from an EMBL/GenBank/DDBJ whole genome shotgun (WGS) entry which is preliminary data.</text>
</comment>
<accession>A0A0V0ZEY7</accession>
<sequence>MYAFDFCSMLMTNFEFNFSLVMIHYFNLKFSTSFIMQILIANVSCAVDVKLNSRFLETVLSEVAEESVSSKFCVILNNKLIQIWCKNMSMVKINRHVSHPEL</sequence>
<proteinExistence type="predicted"/>
<feature type="non-terminal residue" evidence="1">
    <location>
        <position position="102"/>
    </location>
</feature>
<dbReference type="AlphaFoldDB" id="A0A0V0ZEY7"/>
<dbReference type="EMBL" id="JYDQ01000210">
    <property type="protein sequence ID" value="KRY10972.1"/>
    <property type="molecule type" value="Genomic_DNA"/>
</dbReference>
<keyword evidence="2" id="KW-1185">Reference proteome</keyword>
<evidence type="ECO:0000313" key="2">
    <source>
        <dbReference type="Proteomes" id="UP000054783"/>
    </source>
</evidence>
<organism evidence="1 2">
    <name type="scientific">Trichinella patagoniensis</name>
    <dbReference type="NCBI Taxonomy" id="990121"/>
    <lineage>
        <taxon>Eukaryota</taxon>
        <taxon>Metazoa</taxon>
        <taxon>Ecdysozoa</taxon>
        <taxon>Nematoda</taxon>
        <taxon>Enoplea</taxon>
        <taxon>Dorylaimia</taxon>
        <taxon>Trichinellida</taxon>
        <taxon>Trichinellidae</taxon>
        <taxon>Trichinella</taxon>
    </lineage>
</organism>
<gene>
    <name evidence="1" type="ORF">T12_15138</name>
</gene>
<dbReference type="Proteomes" id="UP000054783">
    <property type="component" value="Unassembled WGS sequence"/>
</dbReference>
<evidence type="ECO:0000313" key="1">
    <source>
        <dbReference type="EMBL" id="KRY10972.1"/>
    </source>
</evidence>
<name>A0A0V0ZEY7_9BILA</name>
<protein>
    <submittedName>
        <fullName evidence="1">Uncharacterized protein</fullName>
    </submittedName>
</protein>
<reference evidence="1 2" key="1">
    <citation type="submission" date="2015-01" db="EMBL/GenBank/DDBJ databases">
        <title>Evolution of Trichinella species and genotypes.</title>
        <authorList>
            <person name="Korhonen P.K."/>
            <person name="Edoardo P."/>
            <person name="Giuseppe L.R."/>
            <person name="Gasser R.B."/>
        </authorList>
    </citation>
    <scope>NUCLEOTIDE SEQUENCE [LARGE SCALE GENOMIC DNA]</scope>
    <source>
        <strain evidence="1">ISS2496</strain>
    </source>
</reference>